<dbReference type="EMBL" id="BEZZ01000118">
    <property type="protein sequence ID" value="GCC26315.1"/>
    <property type="molecule type" value="Genomic_DNA"/>
</dbReference>
<dbReference type="Pfam" id="PF00025">
    <property type="entry name" value="Arf"/>
    <property type="match status" value="1"/>
</dbReference>
<reference evidence="7 8" key="1">
    <citation type="journal article" date="2018" name="Nat. Ecol. Evol.">
        <title>Shark genomes provide insights into elasmobranch evolution and the origin of vertebrates.</title>
        <authorList>
            <person name="Hara Y"/>
            <person name="Yamaguchi K"/>
            <person name="Onimaru K"/>
            <person name="Kadota M"/>
            <person name="Koyanagi M"/>
            <person name="Keeley SD"/>
            <person name="Tatsumi K"/>
            <person name="Tanaka K"/>
            <person name="Motone F"/>
            <person name="Kageyama Y"/>
            <person name="Nozu R"/>
            <person name="Adachi N"/>
            <person name="Nishimura O"/>
            <person name="Nakagawa R"/>
            <person name="Tanegashima C"/>
            <person name="Kiyatake I"/>
            <person name="Matsumoto R"/>
            <person name="Murakumo K"/>
            <person name="Nishida K"/>
            <person name="Terakita A"/>
            <person name="Kuratani S"/>
            <person name="Sato K"/>
            <person name="Hyodo S Kuraku.S."/>
        </authorList>
    </citation>
    <scope>NUCLEOTIDE SEQUENCE [LARGE SCALE GENOMIC DNA]</scope>
</reference>
<evidence type="ECO:0000256" key="3">
    <source>
        <dbReference type="PIRSR" id="PIRSR606689-1"/>
    </source>
</evidence>
<keyword evidence="4" id="KW-0460">Magnesium</keyword>
<dbReference type="InterPro" id="IPR005225">
    <property type="entry name" value="Small_GTP-bd"/>
</dbReference>
<evidence type="ECO:0000313" key="8">
    <source>
        <dbReference type="Proteomes" id="UP000287033"/>
    </source>
</evidence>
<feature type="binding site" evidence="3">
    <location>
        <position position="104"/>
    </location>
    <ligand>
        <name>GTP</name>
        <dbReference type="ChEBI" id="CHEBI:37565"/>
    </ligand>
</feature>
<evidence type="ECO:0000256" key="2">
    <source>
        <dbReference type="ARBA" id="ARBA00023134"/>
    </source>
</evidence>
<dbReference type="PROSITE" id="PS51417">
    <property type="entry name" value="ARF"/>
    <property type="match status" value="1"/>
</dbReference>
<dbReference type="OMA" id="INKDDCY"/>
<evidence type="ECO:0000313" key="7">
    <source>
        <dbReference type="EMBL" id="GCC26315.1"/>
    </source>
</evidence>
<keyword evidence="6" id="KW-1133">Transmembrane helix</keyword>
<dbReference type="OrthoDB" id="25466at2759"/>
<keyword evidence="4" id="KW-0479">Metal-binding</keyword>
<evidence type="ECO:0000256" key="5">
    <source>
        <dbReference type="RuleBase" id="RU003925"/>
    </source>
</evidence>
<dbReference type="GO" id="GO:0005525">
    <property type="term" value="F:GTP binding"/>
    <property type="evidence" value="ECO:0007669"/>
    <property type="project" value="UniProtKB-KW"/>
</dbReference>
<feature type="binding site" evidence="3">
    <location>
        <begin position="158"/>
        <end position="161"/>
    </location>
    <ligand>
        <name>GTP</name>
        <dbReference type="ChEBI" id="CHEBI:37565"/>
    </ligand>
</feature>
<sequence length="219" mass="24600">MSHLRHIGAAIGTLVAILGSIMFISWKYFSGSRRHSEEEYSFLQESQPREKQILVLGLDGAGKSSILNCLATHTVKHSTSPTQGFNAVCIHTEGCKLNFLEIGGSCNLRSYWNLYLNKAHMLIYVVDSADQERLPLAGQELHRLLKEDLMLPLVLLANKQDLDGALSISGLHRKLLLHDLNYEQKLFLMATNVTEDGTQVPKNIHDVKELIIQLISQKR</sequence>
<organism evidence="7 8">
    <name type="scientific">Chiloscyllium punctatum</name>
    <name type="common">Brownbanded bambooshark</name>
    <name type="synonym">Hemiscyllium punctatum</name>
    <dbReference type="NCBI Taxonomy" id="137246"/>
    <lineage>
        <taxon>Eukaryota</taxon>
        <taxon>Metazoa</taxon>
        <taxon>Chordata</taxon>
        <taxon>Craniata</taxon>
        <taxon>Vertebrata</taxon>
        <taxon>Chondrichthyes</taxon>
        <taxon>Elasmobranchii</taxon>
        <taxon>Galeomorphii</taxon>
        <taxon>Galeoidea</taxon>
        <taxon>Orectolobiformes</taxon>
        <taxon>Hemiscylliidae</taxon>
        <taxon>Chiloscyllium</taxon>
    </lineage>
</organism>
<comment type="caution">
    <text evidence="7">The sequence shown here is derived from an EMBL/GenBank/DDBJ whole genome shotgun (WGS) entry which is preliminary data.</text>
</comment>
<name>A0A401S7D8_CHIPU</name>
<keyword evidence="6" id="KW-0812">Transmembrane</keyword>
<comment type="similarity">
    <text evidence="5">Belongs to the small GTPase superfamily. Arf family.</text>
</comment>
<evidence type="ECO:0000256" key="1">
    <source>
        <dbReference type="ARBA" id="ARBA00022741"/>
    </source>
</evidence>
<dbReference type="NCBIfam" id="TIGR00231">
    <property type="entry name" value="small_GTP"/>
    <property type="match status" value="1"/>
</dbReference>
<keyword evidence="8" id="KW-1185">Reference proteome</keyword>
<keyword evidence="1 3" id="KW-0547">Nucleotide-binding</keyword>
<dbReference type="SUPFAM" id="SSF52540">
    <property type="entry name" value="P-loop containing nucleoside triphosphate hydrolases"/>
    <property type="match status" value="1"/>
</dbReference>
<dbReference type="AlphaFoldDB" id="A0A401S7D8"/>
<evidence type="ECO:0000256" key="4">
    <source>
        <dbReference type="PIRSR" id="PIRSR606689-2"/>
    </source>
</evidence>
<evidence type="ECO:0008006" key="9">
    <source>
        <dbReference type="Google" id="ProtNLM"/>
    </source>
</evidence>
<feature type="binding site" evidence="4">
    <location>
        <position position="64"/>
    </location>
    <ligand>
        <name>Mg(2+)</name>
        <dbReference type="ChEBI" id="CHEBI:18420"/>
    </ligand>
</feature>
<dbReference type="SMART" id="SM00178">
    <property type="entry name" value="SAR"/>
    <property type="match status" value="1"/>
</dbReference>
<proteinExistence type="inferred from homology"/>
<feature type="binding site" evidence="4">
    <location>
        <position position="82"/>
    </location>
    <ligand>
        <name>Mg(2+)</name>
        <dbReference type="ChEBI" id="CHEBI:18420"/>
    </ligand>
</feature>
<feature type="transmembrane region" description="Helical" evidence="6">
    <location>
        <begin position="6"/>
        <end position="26"/>
    </location>
</feature>
<dbReference type="Gene3D" id="3.40.50.300">
    <property type="entry name" value="P-loop containing nucleotide triphosphate hydrolases"/>
    <property type="match status" value="1"/>
</dbReference>
<protein>
    <recommendedName>
        <fullName evidence="9">ADP-ribosylation factor-like protein 9</fullName>
    </recommendedName>
</protein>
<gene>
    <name evidence="7" type="ORF">chiPu_0004731</name>
</gene>
<dbReference type="PANTHER" id="PTHR46724">
    <property type="entry name" value="ADP-RIBOSYLATION FACTOR-LIKE PROTEIN 9-RELATED"/>
    <property type="match status" value="1"/>
</dbReference>
<evidence type="ECO:0000256" key="6">
    <source>
        <dbReference type="SAM" id="Phobius"/>
    </source>
</evidence>
<keyword evidence="6" id="KW-0472">Membrane</keyword>
<dbReference type="GO" id="GO:0046872">
    <property type="term" value="F:metal ion binding"/>
    <property type="evidence" value="ECO:0007669"/>
    <property type="project" value="UniProtKB-KW"/>
</dbReference>
<dbReference type="Proteomes" id="UP000287033">
    <property type="component" value="Unassembled WGS sequence"/>
</dbReference>
<keyword evidence="2 3" id="KW-0342">GTP-binding</keyword>
<dbReference type="STRING" id="137246.A0A401S7D8"/>
<accession>A0A401S7D8</accession>
<dbReference type="InterPro" id="IPR006689">
    <property type="entry name" value="Small_GTPase_ARF/SAR"/>
</dbReference>
<dbReference type="PRINTS" id="PR00328">
    <property type="entry name" value="SAR1GTPBP"/>
</dbReference>
<dbReference type="GO" id="GO:0003924">
    <property type="term" value="F:GTPase activity"/>
    <property type="evidence" value="ECO:0007669"/>
    <property type="project" value="InterPro"/>
</dbReference>
<dbReference type="InterPro" id="IPR053254">
    <property type="entry name" value="Arf-like_GTPase"/>
</dbReference>
<feature type="binding site" evidence="3">
    <location>
        <begin position="57"/>
        <end position="64"/>
    </location>
    <ligand>
        <name>GTP</name>
        <dbReference type="ChEBI" id="CHEBI:37565"/>
    </ligand>
</feature>
<dbReference type="SMART" id="SM00177">
    <property type="entry name" value="ARF"/>
    <property type="match status" value="1"/>
</dbReference>
<dbReference type="PANTHER" id="PTHR46724:SF2">
    <property type="entry name" value="ADP-RIBOSYLATION FACTOR-LIKE PROTEIN 9"/>
    <property type="match status" value="1"/>
</dbReference>
<dbReference type="InterPro" id="IPR027417">
    <property type="entry name" value="P-loop_NTPase"/>
</dbReference>